<sequence>MWKRITAKTEGVYIADTEQFVTKKMDKLRAEYGGFPGDLHFGLTKKAGAREPMYERGTEIFNRRQISIVSMEECDDIAEKMGISHIFPEWLGANIAISGFSALTPLKEGSRIIFPSGASLLCEGENDPCIQPGEVIQSFYPDQPKLAAAFVRHAMGRRGIVCIVERPGDICTGDAVTIHSYEPKRAKKKIEKV</sequence>
<dbReference type="Proteomes" id="UP000587477">
    <property type="component" value="Chromosome"/>
</dbReference>
<proteinExistence type="predicted"/>
<evidence type="ECO:0000313" key="1">
    <source>
        <dbReference type="EMBL" id="QOY27697.1"/>
    </source>
</evidence>
<dbReference type="EMBL" id="CP063687">
    <property type="protein sequence ID" value="QOY27697.1"/>
    <property type="molecule type" value="Genomic_DNA"/>
</dbReference>
<reference evidence="2" key="1">
    <citation type="submission" date="2020-10" db="EMBL/GenBank/DDBJ databases">
        <title>Complete genome sequence of Bacillus velezensis NST6.</title>
        <authorList>
            <person name="Choi J."/>
        </authorList>
    </citation>
    <scope>NUCLEOTIDE SEQUENCE [LARGE SCALE GENOMIC DNA]</scope>
    <source>
        <strain evidence="2">NST6</strain>
    </source>
</reference>
<dbReference type="InterPro" id="IPR052716">
    <property type="entry name" value="MOSC_domain"/>
</dbReference>
<dbReference type="GO" id="GO:0030170">
    <property type="term" value="F:pyridoxal phosphate binding"/>
    <property type="evidence" value="ECO:0007669"/>
    <property type="project" value="InterPro"/>
</dbReference>
<protein>
    <submittedName>
        <fullName evidence="1">Metal-sulfur cluster biosynthesis proteins YuaD</fullName>
    </submittedName>
</protein>
<dbReference type="InterPro" id="IPR011037">
    <property type="entry name" value="Pyrv_Knase-like_insert_dom_sf"/>
</dbReference>
<evidence type="ECO:0000313" key="2">
    <source>
        <dbReference type="Proteomes" id="UP000587477"/>
    </source>
</evidence>
<dbReference type="SUPFAM" id="SSF50800">
    <property type="entry name" value="PK beta-barrel domain-like"/>
    <property type="match status" value="1"/>
</dbReference>
<dbReference type="RefSeq" id="WP_017419516.1">
    <property type="nucleotide sequence ID" value="NZ_BDDG01000018.1"/>
</dbReference>
<dbReference type="GO" id="GO:0003824">
    <property type="term" value="F:catalytic activity"/>
    <property type="evidence" value="ECO:0007669"/>
    <property type="project" value="InterPro"/>
</dbReference>
<dbReference type="PROSITE" id="PS51340">
    <property type="entry name" value="MOSC"/>
    <property type="match status" value="1"/>
</dbReference>
<dbReference type="PANTHER" id="PTHR36930">
    <property type="entry name" value="METAL-SULFUR CLUSTER BIOSYNTHESIS PROTEINS YUAD-RELATED"/>
    <property type="match status" value="1"/>
</dbReference>
<dbReference type="PANTHER" id="PTHR36930:SF1">
    <property type="entry name" value="MOSC DOMAIN-CONTAINING PROTEIN"/>
    <property type="match status" value="1"/>
</dbReference>
<dbReference type="GO" id="GO:0030151">
    <property type="term" value="F:molybdenum ion binding"/>
    <property type="evidence" value="ECO:0007669"/>
    <property type="project" value="InterPro"/>
</dbReference>
<dbReference type="InterPro" id="IPR005302">
    <property type="entry name" value="MoCF_Sase_C"/>
</dbReference>
<accession>A0A411A9F8</accession>
<gene>
    <name evidence="1" type="primary">yuaD</name>
    <name evidence="1" type="ORF">BACVE_002711</name>
</gene>
<name>A0A411A9F8_BACVE</name>
<dbReference type="AlphaFoldDB" id="A0A411A9F8"/>
<organism evidence="1 2">
    <name type="scientific">Bacillus velezensis</name>
    <dbReference type="NCBI Taxonomy" id="492670"/>
    <lineage>
        <taxon>Bacteria</taxon>
        <taxon>Bacillati</taxon>
        <taxon>Bacillota</taxon>
        <taxon>Bacilli</taxon>
        <taxon>Bacillales</taxon>
        <taxon>Bacillaceae</taxon>
        <taxon>Bacillus</taxon>
        <taxon>Bacillus amyloliquefaciens group</taxon>
    </lineage>
</organism>
<dbReference type="Gene3D" id="2.40.33.20">
    <property type="entry name" value="PK beta-barrel domain-like"/>
    <property type="match status" value="1"/>
</dbReference>
<dbReference type="Pfam" id="PF03473">
    <property type="entry name" value="MOSC"/>
    <property type="match status" value="1"/>
</dbReference>